<dbReference type="EMBL" id="VZUS01000001">
    <property type="protein sequence ID" value="KAB1188440.1"/>
    <property type="molecule type" value="Genomic_DNA"/>
</dbReference>
<proteinExistence type="predicted"/>
<sequence length="490" mass="54378">MSDSSPNVLLVVLDSLRAGNTSLHGYERDTTPFLNEFASRSSVYTQARSSGMTSLPSHTSLFTGLTVPEHGVHDLVTHRLKEGVTIWERLSAEYGYTTGVFSDNVNLTGDDSLASAFDHVVGRRGRLFPEAADPDIFFNNPEYLSTKSNKSKHVEFLEHCLSHESPVKSLANGAAKQLSKSFSSATMEQLLDQSADRFIDPFFEWSDSTEEPWAACINLMDTHLPFYPERKHDLWGGSKLQRMQAKLNPVSWKVYGGQITWDEWVALEDLYDGTIRQADHYLRYLVSELERRGELDDTLLVITSDHGEGFGETSRVRPSLRIAGHIVGLDEALLHVPLVVSAPGQTDGEQYDDLATLTNFSAAVESAVDGDYTGDEFVADGEVIVSGSTVDKKAKSKQRVSKYCTDVDRYTGDLRAVYEQRDDSIRKYLTWDDDGVTLDIRGMQVEVVDGEDPHEVTDRAFSNVSDAGVAVSQGETSQSTMDRLESLGYV</sequence>
<dbReference type="AlphaFoldDB" id="A0A643JWA6"/>
<evidence type="ECO:0000313" key="4">
    <source>
        <dbReference type="EMBL" id="KAB1188440.1"/>
    </source>
</evidence>
<protein>
    <submittedName>
        <fullName evidence="4">Sulfatase</fullName>
    </submittedName>
</protein>
<feature type="region of interest" description="Disordered" evidence="2">
    <location>
        <begin position="469"/>
        <end position="490"/>
    </location>
</feature>
<dbReference type="Pfam" id="PF00884">
    <property type="entry name" value="Sulfatase"/>
    <property type="match status" value="1"/>
</dbReference>
<feature type="domain" description="Sulfatase N-terminal" evidence="3">
    <location>
        <begin position="6"/>
        <end position="362"/>
    </location>
</feature>
<dbReference type="InterPro" id="IPR000917">
    <property type="entry name" value="Sulfatase_N"/>
</dbReference>
<evidence type="ECO:0000256" key="1">
    <source>
        <dbReference type="PIRSR" id="PIRSR600917-52"/>
    </source>
</evidence>
<comment type="PTM">
    <text evidence="1">The conversion to 3-oxoalanine (also known as C-formylglycine, FGly), of a serine or cysteine residue in prokaryotes and of a cysteine residue in eukaryotes, is critical for catalytic activity.</text>
</comment>
<dbReference type="InterPro" id="IPR052701">
    <property type="entry name" value="GAG_Ulvan_Degrading_Sulfatases"/>
</dbReference>
<dbReference type="CDD" id="cd16148">
    <property type="entry name" value="sulfatase_like"/>
    <property type="match status" value="1"/>
</dbReference>
<evidence type="ECO:0000259" key="3">
    <source>
        <dbReference type="Pfam" id="PF00884"/>
    </source>
</evidence>
<evidence type="ECO:0000256" key="2">
    <source>
        <dbReference type="SAM" id="MobiDB-lite"/>
    </source>
</evidence>
<feature type="modified residue" description="3-oxoalanine (Ser)" evidence="1">
    <location>
        <position position="54"/>
    </location>
</feature>
<dbReference type="RefSeq" id="WP_151138147.1">
    <property type="nucleotide sequence ID" value="NZ_VZUS01000001.1"/>
</dbReference>
<accession>A0A643JWA6</accession>
<dbReference type="PANTHER" id="PTHR43751:SF3">
    <property type="entry name" value="SULFATASE N-TERMINAL DOMAIN-CONTAINING PROTEIN"/>
    <property type="match status" value="1"/>
</dbReference>
<dbReference type="Gene3D" id="3.40.720.10">
    <property type="entry name" value="Alkaline Phosphatase, subunit A"/>
    <property type="match status" value="1"/>
</dbReference>
<dbReference type="InterPro" id="IPR017850">
    <property type="entry name" value="Alkaline_phosphatase_core_sf"/>
</dbReference>
<comment type="caution">
    <text evidence="4">The sequence shown here is derived from an EMBL/GenBank/DDBJ whole genome shotgun (WGS) entry which is preliminary data.</text>
</comment>
<reference evidence="4" key="1">
    <citation type="submission" date="2019-09" db="EMBL/GenBank/DDBJ databases">
        <title>Genomic analysis of Haloferax sp. CBA1149.</title>
        <authorList>
            <person name="Roh S.W."/>
        </authorList>
    </citation>
    <scope>NUCLEOTIDE SEQUENCE</scope>
    <source>
        <strain evidence="4">CBA1149</strain>
    </source>
</reference>
<dbReference type="SUPFAM" id="SSF53649">
    <property type="entry name" value="Alkaline phosphatase-like"/>
    <property type="match status" value="1"/>
</dbReference>
<dbReference type="PANTHER" id="PTHR43751">
    <property type="entry name" value="SULFATASE"/>
    <property type="match status" value="1"/>
</dbReference>
<name>A0A643JWA6_9EURY</name>
<gene>
    <name evidence="4" type="ORF">Hfx1149_10515</name>
</gene>
<organism evidence="4">
    <name type="scientific">Haloferax sp. CBA1149</name>
    <dbReference type="NCBI Taxonomy" id="2650753"/>
    <lineage>
        <taxon>Archaea</taxon>
        <taxon>Methanobacteriati</taxon>
        <taxon>Methanobacteriota</taxon>
        <taxon>Stenosarchaea group</taxon>
        <taxon>Halobacteria</taxon>
        <taxon>Halobacteriales</taxon>
        <taxon>Haloferacaceae</taxon>
        <taxon>Haloferax</taxon>
    </lineage>
</organism>